<feature type="non-terminal residue" evidence="1">
    <location>
        <position position="84"/>
    </location>
</feature>
<comment type="caution">
    <text evidence="1">The sequence shown here is derived from an EMBL/GenBank/DDBJ whole genome shotgun (WGS) entry which is preliminary data.</text>
</comment>
<dbReference type="EMBL" id="MBFR01000903">
    <property type="protein sequence ID" value="PVU85248.1"/>
    <property type="molecule type" value="Genomic_DNA"/>
</dbReference>
<evidence type="ECO:0000313" key="2">
    <source>
        <dbReference type="Proteomes" id="UP000245383"/>
    </source>
</evidence>
<dbReference type="Proteomes" id="UP000245383">
    <property type="component" value="Unassembled WGS sequence"/>
</dbReference>
<keyword evidence="2" id="KW-1185">Reference proteome</keyword>
<evidence type="ECO:0000313" key="1">
    <source>
        <dbReference type="EMBL" id="PVU85248.1"/>
    </source>
</evidence>
<accession>A0A2T9XYU3</accession>
<name>A0A2T9XYU3_9FUNG</name>
<sequence>MRYKSGSKNIVSEGYQIQQFLGEHKNIFNEDQGSLYDILRKQQGAQQAQDMEVQNIEYENPHKKDRAPMVEVESYLRLIEAIPS</sequence>
<protein>
    <submittedName>
        <fullName evidence="1">Uncharacterized protein</fullName>
    </submittedName>
</protein>
<dbReference type="AlphaFoldDB" id="A0A2T9XYU3"/>
<organism evidence="1 2">
    <name type="scientific">Smittium simulii</name>
    <dbReference type="NCBI Taxonomy" id="133385"/>
    <lineage>
        <taxon>Eukaryota</taxon>
        <taxon>Fungi</taxon>
        <taxon>Fungi incertae sedis</taxon>
        <taxon>Zoopagomycota</taxon>
        <taxon>Kickxellomycotina</taxon>
        <taxon>Harpellomycetes</taxon>
        <taxon>Harpellales</taxon>
        <taxon>Legeriomycetaceae</taxon>
        <taxon>Smittium</taxon>
    </lineage>
</organism>
<gene>
    <name evidence="1" type="ORF">BB561_006970</name>
</gene>
<reference evidence="1 2" key="1">
    <citation type="journal article" date="2018" name="MBio">
        <title>Comparative Genomics Reveals the Core Gene Toolbox for the Fungus-Insect Symbiosis.</title>
        <authorList>
            <person name="Wang Y."/>
            <person name="Stata M."/>
            <person name="Wang W."/>
            <person name="Stajich J.E."/>
            <person name="White M.M."/>
            <person name="Moncalvo J.M."/>
        </authorList>
    </citation>
    <scope>NUCLEOTIDE SEQUENCE [LARGE SCALE GENOMIC DNA]</scope>
    <source>
        <strain evidence="1 2">SWE-8-4</strain>
    </source>
</reference>
<proteinExistence type="predicted"/>